<evidence type="ECO:0000259" key="4">
    <source>
        <dbReference type="PROSITE" id="PS51063"/>
    </source>
</evidence>
<dbReference type="AlphaFoldDB" id="A0A4Q2KLZ1"/>
<keyword evidence="2" id="KW-0238">DNA-binding</keyword>
<dbReference type="Gene3D" id="1.10.10.10">
    <property type="entry name" value="Winged helix-like DNA-binding domain superfamily/Winged helix DNA-binding domain"/>
    <property type="match status" value="1"/>
</dbReference>
<evidence type="ECO:0000256" key="1">
    <source>
        <dbReference type="ARBA" id="ARBA00023015"/>
    </source>
</evidence>
<dbReference type="InterPro" id="IPR000595">
    <property type="entry name" value="cNMP-bd_dom"/>
</dbReference>
<dbReference type="Pfam" id="PF13545">
    <property type="entry name" value="HTH_Crp_2"/>
    <property type="match status" value="1"/>
</dbReference>
<keyword evidence="1" id="KW-0805">Transcription regulation</keyword>
<dbReference type="EMBL" id="SDPV01000001">
    <property type="protein sequence ID" value="RXZ65437.1"/>
    <property type="molecule type" value="Genomic_DNA"/>
</dbReference>
<evidence type="ECO:0000256" key="2">
    <source>
        <dbReference type="ARBA" id="ARBA00023125"/>
    </source>
</evidence>
<gene>
    <name evidence="5" type="ORF">ETX26_01365</name>
</gene>
<dbReference type="RefSeq" id="WP_129522925.1">
    <property type="nucleotide sequence ID" value="NZ_SDPV01000001.1"/>
</dbReference>
<feature type="domain" description="HTH crp-type" evidence="4">
    <location>
        <begin position="149"/>
        <end position="223"/>
    </location>
</feature>
<protein>
    <submittedName>
        <fullName evidence="5">Crp/Fnr family transcriptional regulator</fullName>
    </submittedName>
</protein>
<dbReference type="InterPro" id="IPR036388">
    <property type="entry name" value="WH-like_DNA-bd_sf"/>
</dbReference>
<dbReference type="OrthoDB" id="6155297at2"/>
<keyword evidence="3" id="KW-0804">Transcription</keyword>
<evidence type="ECO:0000313" key="5">
    <source>
        <dbReference type="EMBL" id="RXZ65437.1"/>
    </source>
</evidence>
<dbReference type="SUPFAM" id="SSF46785">
    <property type="entry name" value="Winged helix' DNA-binding domain"/>
    <property type="match status" value="1"/>
</dbReference>
<dbReference type="InterPro" id="IPR036390">
    <property type="entry name" value="WH_DNA-bd_sf"/>
</dbReference>
<dbReference type="InterPro" id="IPR012318">
    <property type="entry name" value="HTH_CRP"/>
</dbReference>
<dbReference type="Gene3D" id="2.60.120.10">
    <property type="entry name" value="Jelly Rolls"/>
    <property type="match status" value="1"/>
</dbReference>
<dbReference type="GO" id="GO:0006355">
    <property type="term" value="P:regulation of DNA-templated transcription"/>
    <property type="evidence" value="ECO:0007669"/>
    <property type="project" value="InterPro"/>
</dbReference>
<dbReference type="GO" id="GO:0003677">
    <property type="term" value="F:DNA binding"/>
    <property type="evidence" value="ECO:0007669"/>
    <property type="project" value="UniProtKB-KW"/>
</dbReference>
<dbReference type="SUPFAM" id="SSF51206">
    <property type="entry name" value="cAMP-binding domain-like"/>
    <property type="match status" value="1"/>
</dbReference>
<evidence type="ECO:0000256" key="3">
    <source>
        <dbReference type="ARBA" id="ARBA00023163"/>
    </source>
</evidence>
<dbReference type="Proteomes" id="UP000293623">
    <property type="component" value="Unassembled WGS sequence"/>
</dbReference>
<accession>A0A4Q2KLZ1</accession>
<proteinExistence type="predicted"/>
<organism evidence="5 6">
    <name type="scientific">Pelagerythrobacter rhizovicinus</name>
    <dbReference type="NCBI Taxonomy" id="2268576"/>
    <lineage>
        <taxon>Bacteria</taxon>
        <taxon>Pseudomonadati</taxon>
        <taxon>Pseudomonadota</taxon>
        <taxon>Alphaproteobacteria</taxon>
        <taxon>Sphingomonadales</taxon>
        <taxon>Erythrobacteraceae</taxon>
        <taxon>Pelagerythrobacter</taxon>
    </lineage>
</organism>
<dbReference type="PROSITE" id="PS51063">
    <property type="entry name" value="HTH_CRP_2"/>
    <property type="match status" value="1"/>
</dbReference>
<keyword evidence="6" id="KW-1185">Reference proteome</keyword>
<dbReference type="InterPro" id="IPR018490">
    <property type="entry name" value="cNMP-bd_dom_sf"/>
</dbReference>
<dbReference type="CDD" id="cd00038">
    <property type="entry name" value="CAP_ED"/>
    <property type="match status" value="1"/>
</dbReference>
<sequence>MLKRTYAVSRPEQAAVRRLGSLARLTEHDLHKIEQAAADAHFLPARTEIVREGAEPAKPTLLLRGWVAQQRILPDGRRQIAGFTLAGELFGRNWSCQERALTSQVALDDIVLCAAPEAQPGSGLFEAYERERLAQRLQLIDNITRLGRMDARERVCDLLLELLERLQRSGEAEGNTFAMPLTQECFADALGLTPVHLNRTLQACRRSGDLSWRSGKVTLHDPIGLARSLGRRSNRL</sequence>
<name>A0A4Q2KLZ1_9SPHN</name>
<evidence type="ECO:0000313" key="6">
    <source>
        <dbReference type="Proteomes" id="UP000293623"/>
    </source>
</evidence>
<dbReference type="InterPro" id="IPR014710">
    <property type="entry name" value="RmlC-like_jellyroll"/>
</dbReference>
<comment type="caution">
    <text evidence="5">The sequence shown here is derived from an EMBL/GenBank/DDBJ whole genome shotgun (WGS) entry which is preliminary data.</text>
</comment>
<dbReference type="Pfam" id="PF00027">
    <property type="entry name" value="cNMP_binding"/>
    <property type="match status" value="1"/>
</dbReference>
<reference evidence="5 6" key="1">
    <citation type="submission" date="2019-01" db="EMBL/GenBank/DDBJ databases">
        <title>Altererythrobacter rhizovicinus sp. nov., isolated from the rhizosphere soil of Haloxylon ammodendron.</title>
        <authorList>
            <person name="Li H.-P."/>
            <person name="Gou J.-Y."/>
            <person name="Yao D."/>
            <person name="Han Q.-Q."/>
            <person name="Shao K.-Z."/>
            <person name="Zhao Q."/>
            <person name="Zhang J.-L."/>
        </authorList>
    </citation>
    <scope>NUCLEOTIDE SEQUENCE [LARGE SCALE GENOMIC DNA]</scope>
    <source>
        <strain evidence="5 6">AY-3R</strain>
    </source>
</reference>